<dbReference type="PANTHER" id="PTHR30231">
    <property type="entry name" value="DNA POLYMERASE III SUBUNIT EPSILON"/>
    <property type="match status" value="1"/>
</dbReference>
<dbReference type="OrthoDB" id="9803913at2"/>
<dbReference type="PROSITE" id="PS50966">
    <property type="entry name" value="ZF_SWIM"/>
    <property type="match status" value="1"/>
</dbReference>
<dbReference type="PANTHER" id="PTHR30231:SF42">
    <property type="entry name" value="EXONUCLEASE"/>
    <property type="match status" value="1"/>
</dbReference>
<keyword evidence="3" id="KW-0378">Hydrolase</keyword>
<keyword evidence="4" id="KW-1185">Reference proteome</keyword>
<keyword evidence="3" id="KW-0540">Nuclease</keyword>
<dbReference type="AlphaFoldDB" id="E3D0T3"/>
<protein>
    <submittedName>
        <fullName evidence="3">Exonuclease RNase T and DNA polymerase III</fullName>
    </submittedName>
</protein>
<dbReference type="SMART" id="SM00479">
    <property type="entry name" value="EXOIII"/>
    <property type="match status" value="1"/>
</dbReference>
<keyword evidence="1" id="KW-0862">Zinc</keyword>
<sequence length="282" mass="31447">MNFAALDFETANRYPESPCSLGVVVVREGRVVAERLWGIRPHRAFRTFERGNTWIHGITAAAAREWPEFPPVWEEVRPLLEGLPLAAHNAPFDLEVLRRTLALYALTPPPARGLCTVRLSRRAWPGLESYKLHRVARALGFSFKHHRALEDARACAFLALRAAQALGVSCFRDLEDLAASGSLEEGYEVCLEEVPARMAGGAHIPPFRGPREEGAKARAASTRLLDLDREEACGRFRSSDGSRVYRTTLESCTCPAFRHHRVPCKHMLRLAAELEGRKASGE</sequence>
<organism evidence="3 4">
    <name type="scientific">Aminomonas paucivorans DSM 12260</name>
    <dbReference type="NCBI Taxonomy" id="584708"/>
    <lineage>
        <taxon>Bacteria</taxon>
        <taxon>Thermotogati</taxon>
        <taxon>Synergistota</taxon>
        <taxon>Synergistia</taxon>
        <taxon>Synergistales</taxon>
        <taxon>Synergistaceae</taxon>
        <taxon>Aminomonas</taxon>
    </lineage>
</organism>
<dbReference type="InterPro" id="IPR012337">
    <property type="entry name" value="RNaseH-like_sf"/>
</dbReference>
<evidence type="ECO:0000259" key="2">
    <source>
        <dbReference type="PROSITE" id="PS50966"/>
    </source>
</evidence>
<dbReference type="InterPro" id="IPR007527">
    <property type="entry name" value="Znf_SWIM"/>
</dbReference>
<dbReference type="Proteomes" id="UP000005096">
    <property type="component" value="Chromosome"/>
</dbReference>
<feature type="domain" description="SWIM-type" evidence="2">
    <location>
        <begin position="242"/>
        <end position="275"/>
    </location>
</feature>
<dbReference type="eggNOG" id="COG0847">
    <property type="taxonomic scope" value="Bacteria"/>
</dbReference>
<dbReference type="HOGENOM" id="CLU_985669_0_0_0"/>
<dbReference type="Pfam" id="PF04434">
    <property type="entry name" value="SWIM"/>
    <property type="match status" value="1"/>
</dbReference>
<dbReference type="RefSeq" id="WP_006302069.1">
    <property type="nucleotide sequence ID" value="NZ_CM001022.1"/>
</dbReference>
<keyword evidence="1" id="KW-0479">Metal-binding</keyword>
<dbReference type="GO" id="GO:0005829">
    <property type="term" value="C:cytosol"/>
    <property type="evidence" value="ECO:0007669"/>
    <property type="project" value="TreeGrafter"/>
</dbReference>
<name>E3D0T3_9BACT</name>
<dbReference type="EMBL" id="CM001022">
    <property type="protein sequence ID" value="EFQ24821.1"/>
    <property type="molecule type" value="Genomic_DNA"/>
</dbReference>
<keyword evidence="1" id="KW-0863">Zinc-finger</keyword>
<dbReference type="InterPro" id="IPR013520">
    <property type="entry name" value="Ribonucl_H"/>
</dbReference>
<evidence type="ECO:0000313" key="3">
    <source>
        <dbReference type="EMBL" id="EFQ24821.1"/>
    </source>
</evidence>
<dbReference type="PaxDb" id="584708-Apau_2414"/>
<dbReference type="Pfam" id="PF00929">
    <property type="entry name" value="RNase_T"/>
    <property type="match status" value="1"/>
</dbReference>
<dbReference type="STRING" id="584708.Apau_2414"/>
<gene>
    <name evidence="3" type="ORF">Apau_2414</name>
</gene>
<reference evidence="3 4" key="1">
    <citation type="journal article" date="2010" name="Stand. Genomic Sci.">
        <title>Non-contiguous finished genome sequence of Aminomonas paucivorans type strain (GLU-3).</title>
        <authorList>
            <person name="Pitluck S."/>
            <person name="Yasawong M."/>
            <person name="Held B."/>
            <person name="Lapidus A."/>
            <person name="Nolan M."/>
            <person name="Copeland A."/>
            <person name="Lucas S."/>
            <person name="Del Rio T.G."/>
            <person name="Tice H."/>
            <person name="Cheng J.F."/>
            <person name="Chertkov O."/>
            <person name="Goodwin L."/>
            <person name="Tapia R."/>
            <person name="Han C."/>
            <person name="Liolios K."/>
            <person name="Ivanova N."/>
            <person name="Mavromatis K."/>
            <person name="Ovchinnikova G."/>
            <person name="Pati A."/>
            <person name="Chen A."/>
            <person name="Palaniappan K."/>
            <person name="Land M."/>
            <person name="Hauser L."/>
            <person name="Chang Y.J."/>
            <person name="Jeffries C.D."/>
            <person name="Pukall R."/>
            <person name="Spring S."/>
            <person name="Rohde M."/>
            <person name="Sikorski J."/>
            <person name="Goker M."/>
            <person name="Woyke T."/>
            <person name="Bristow J."/>
            <person name="Eisen J.A."/>
            <person name="Markowitz V."/>
            <person name="Hugenholtz P."/>
            <person name="Kyrpides N.C."/>
            <person name="Klenk H.P."/>
        </authorList>
    </citation>
    <scope>NUCLEOTIDE SEQUENCE [LARGE SCALE GENOMIC DNA]</scope>
    <source>
        <strain evidence="3 4">DSM 12260</strain>
    </source>
</reference>
<evidence type="ECO:0000256" key="1">
    <source>
        <dbReference type="PROSITE-ProRule" id="PRU00325"/>
    </source>
</evidence>
<dbReference type="SUPFAM" id="SSF53098">
    <property type="entry name" value="Ribonuclease H-like"/>
    <property type="match status" value="1"/>
</dbReference>
<dbReference type="GO" id="GO:0003676">
    <property type="term" value="F:nucleic acid binding"/>
    <property type="evidence" value="ECO:0007669"/>
    <property type="project" value="InterPro"/>
</dbReference>
<proteinExistence type="predicted"/>
<keyword evidence="3" id="KW-0269">Exonuclease</keyword>
<dbReference type="CDD" id="cd06130">
    <property type="entry name" value="DNA_pol_III_epsilon_like"/>
    <property type="match status" value="1"/>
</dbReference>
<dbReference type="InterPro" id="IPR036397">
    <property type="entry name" value="RNaseH_sf"/>
</dbReference>
<accession>E3D0T3</accession>
<dbReference type="GO" id="GO:0008270">
    <property type="term" value="F:zinc ion binding"/>
    <property type="evidence" value="ECO:0007669"/>
    <property type="project" value="UniProtKB-KW"/>
</dbReference>
<evidence type="ECO:0000313" key="4">
    <source>
        <dbReference type="Proteomes" id="UP000005096"/>
    </source>
</evidence>
<dbReference type="GO" id="GO:0008408">
    <property type="term" value="F:3'-5' exonuclease activity"/>
    <property type="evidence" value="ECO:0007669"/>
    <property type="project" value="TreeGrafter"/>
</dbReference>
<dbReference type="Gene3D" id="3.30.420.10">
    <property type="entry name" value="Ribonuclease H-like superfamily/Ribonuclease H"/>
    <property type="match status" value="1"/>
</dbReference>